<dbReference type="EMBL" id="CAJFDI010000004">
    <property type="protein sequence ID" value="CAD5225784.1"/>
    <property type="molecule type" value="Genomic_DNA"/>
</dbReference>
<comment type="similarity">
    <text evidence="1">Belongs to the protein kinase superfamily. NEK Ser/Thr protein kinase family. NIMA subfamily.</text>
</comment>
<dbReference type="GO" id="GO:0004674">
    <property type="term" value="F:protein serine/threonine kinase activity"/>
    <property type="evidence" value="ECO:0007669"/>
    <property type="project" value="UniProtKB-KW"/>
</dbReference>
<evidence type="ECO:0000256" key="2">
    <source>
        <dbReference type="ARBA" id="ARBA00012513"/>
    </source>
</evidence>
<dbReference type="InterPro" id="IPR000719">
    <property type="entry name" value="Prot_kinase_dom"/>
</dbReference>
<dbReference type="WBParaSite" id="BXY_0042300.1">
    <property type="protein sequence ID" value="BXY_0042300.1"/>
    <property type="gene ID" value="BXY_0042300"/>
</dbReference>
<gene>
    <name evidence="13" type="ORF">BXYJ_LOCUS8718</name>
</gene>
<name>A0A1I7RI94_BURXY</name>
<keyword evidence="15" id="KW-1185">Reference proteome</keyword>
<comment type="catalytic activity">
    <reaction evidence="8">
        <text>L-threonyl-[protein] + ATP = O-phospho-L-threonyl-[protein] + ADP + H(+)</text>
        <dbReference type="Rhea" id="RHEA:46608"/>
        <dbReference type="Rhea" id="RHEA-COMP:11060"/>
        <dbReference type="Rhea" id="RHEA-COMP:11605"/>
        <dbReference type="ChEBI" id="CHEBI:15378"/>
        <dbReference type="ChEBI" id="CHEBI:30013"/>
        <dbReference type="ChEBI" id="CHEBI:30616"/>
        <dbReference type="ChEBI" id="CHEBI:61977"/>
        <dbReference type="ChEBI" id="CHEBI:456216"/>
        <dbReference type="EC" id="2.7.11.1"/>
    </reaction>
</comment>
<dbReference type="Proteomes" id="UP000659654">
    <property type="component" value="Unassembled WGS sequence"/>
</dbReference>
<comment type="catalytic activity">
    <reaction evidence="9">
        <text>L-seryl-[protein] + ATP = O-phospho-L-seryl-[protein] + ADP + H(+)</text>
        <dbReference type="Rhea" id="RHEA:17989"/>
        <dbReference type="Rhea" id="RHEA-COMP:9863"/>
        <dbReference type="Rhea" id="RHEA-COMP:11604"/>
        <dbReference type="ChEBI" id="CHEBI:15378"/>
        <dbReference type="ChEBI" id="CHEBI:29999"/>
        <dbReference type="ChEBI" id="CHEBI:30616"/>
        <dbReference type="ChEBI" id="CHEBI:83421"/>
        <dbReference type="ChEBI" id="CHEBI:456216"/>
        <dbReference type="EC" id="2.7.11.1"/>
    </reaction>
</comment>
<keyword evidence="5 10" id="KW-0547">Nucleotide-binding</keyword>
<dbReference type="InterPro" id="IPR051131">
    <property type="entry name" value="NEK_Ser/Thr_kinase_NIMA"/>
</dbReference>
<evidence type="ECO:0000256" key="1">
    <source>
        <dbReference type="ARBA" id="ARBA00010886"/>
    </source>
</evidence>
<keyword evidence="3 11" id="KW-0723">Serine/threonine-protein kinase</keyword>
<dbReference type="PROSITE" id="PS50011">
    <property type="entry name" value="PROTEIN_KINASE_DOM"/>
    <property type="match status" value="1"/>
</dbReference>
<evidence type="ECO:0000256" key="9">
    <source>
        <dbReference type="ARBA" id="ARBA00048679"/>
    </source>
</evidence>
<evidence type="ECO:0000256" key="3">
    <source>
        <dbReference type="ARBA" id="ARBA00022527"/>
    </source>
</evidence>
<evidence type="ECO:0000256" key="10">
    <source>
        <dbReference type="PROSITE-ProRule" id="PRU10141"/>
    </source>
</evidence>
<dbReference type="PANTHER" id="PTHR44899">
    <property type="entry name" value="CAMK FAMILY PROTEIN KINASE"/>
    <property type="match status" value="1"/>
</dbReference>
<evidence type="ECO:0000256" key="6">
    <source>
        <dbReference type="ARBA" id="ARBA00022777"/>
    </source>
</evidence>
<evidence type="ECO:0000256" key="7">
    <source>
        <dbReference type="ARBA" id="ARBA00022840"/>
    </source>
</evidence>
<dbReference type="InterPro" id="IPR001245">
    <property type="entry name" value="Ser-Thr/Tyr_kinase_cat_dom"/>
</dbReference>
<dbReference type="SMART" id="SM00220">
    <property type="entry name" value="S_TKc"/>
    <property type="match status" value="1"/>
</dbReference>
<protein>
    <recommendedName>
        <fullName evidence="2">non-specific serine/threonine protein kinase</fullName>
        <ecNumber evidence="2">2.7.11.1</ecNumber>
    </recommendedName>
</protein>
<evidence type="ECO:0000256" key="8">
    <source>
        <dbReference type="ARBA" id="ARBA00047899"/>
    </source>
</evidence>
<feature type="binding site" evidence="10">
    <location>
        <position position="90"/>
    </location>
    <ligand>
        <name>ATP</name>
        <dbReference type="ChEBI" id="CHEBI:30616"/>
    </ligand>
</feature>
<dbReference type="AlphaFoldDB" id="A0A1I7RI94"/>
<organism evidence="14 16">
    <name type="scientific">Bursaphelenchus xylophilus</name>
    <name type="common">Pinewood nematode worm</name>
    <name type="synonym">Aphelenchoides xylophilus</name>
    <dbReference type="NCBI Taxonomy" id="6326"/>
    <lineage>
        <taxon>Eukaryota</taxon>
        <taxon>Metazoa</taxon>
        <taxon>Ecdysozoa</taxon>
        <taxon>Nematoda</taxon>
        <taxon>Chromadorea</taxon>
        <taxon>Rhabditida</taxon>
        <taxon>Tylenchina</taxon>
        <taxon>Tylenchomorpha</taxon>
        <taxon>Aphelenchoidea</taxon>
        <taxon>Aphelenchoididae</taxon>
        <taxon>Bursaphelenchus</taxon>
    </lineage>
</organism>
<evidence type="ECO:0000313" key="14">
    <source>
        <dbReference type="Proteomes" id="UP000095284"/>
    </source>
</evidence>
<dbReference type="GO" id="GO:0005524">
    <property type="term" value="F:ATP binding"/>
    <property type="evidence" value="ECO:0007669"/>
    <property type="project" value="UniProtKB-UniRule"/>
</dbReference>
<evidence type="ECO:0000256" key="4">
    <source>
        <dbReference type="ARBA" id="ARBA00022679"/>
    </source>
</evidence>
<keyword evidence="7 10" id="KW-0067">ATP-binding</keyword>
<dbReference type="PANTHER" id="PTHR44899:SF3">
    <property type="entry name" value="SERINE_THREONINE-PROTEIN KINASE NEK1"/>
    <property type="match status" value="1"/>
</dbReference>
<dbReference type="InterPro" id="IPR008271">
    <property type="entry name" value="Ser/Thr_kinase_AS"/>
</dbReference>
<dbReference type="Proteomes" id="UP000095284">
    <property type="component" value="Unplaced"/>
</dbReference>
<evidence type="ECO:0000256" key="5">
    <source>
        <dbReference type="ARBA" id="ARBA00022741"/>
    </source>
</evidence>
<dbReference type="InterPro" id="IPR017441">
    <property type="entry name" value="Protein_kinase_ATP_BS"/>
</dbReference>
<dbReference type="PROSITE" id="PS00107">
    <property type="entry name" value="PROTEIN_KINASE_ATP"/>
    <property type="match status" value="1"/>
</dbReference>
<dbReference type="SUPFAM" id="SSF56112">
    <property type="entry name" value="Protein kinase-like (PK-like)"/>
    <property type="match status" value="1"/>
</dbReference>
<evidence type="ECO:0000313" key="15">
    <source>
        <dbReference type="Proteomes" id="UP000659654"/>
    </source>
</evidence>
<dbReference type="Proteomes" id="UP000582659">
    <property type="component" value="Unassembled WGS sequence"/>
</dbReference>
<feature type="domain" description="Protein kinase" evidence="12">
    <location>
        <begin position="55"/>
        <end position="331"/>
    </location>
</feature>
<dbReference type="GO" id="GO:0006950">
    <property type="term" value="P:response to stress"/>
    <property type="evidence" value="ECO:0007669"/>
    <property type="project" value="UniProtKB-ARBA"/>
</dbReference>
<sequence length="337" mass="38770">MVGKNTYTLPVTDGRLFSRLDNKKRVVPQAASFQHSAFQSAKKPQISYPNRIDGYQIISNLGSGAFAKVYLAKNHNHKLDTRMKEMVALKVVNLTKITEASQLKSTKKEYQITSKVKHPNIVEIYNSFEQPLNGSLSLILVVEYMSQGTLEQYLHHNLLVEYKLLPEYRIWHIFQQVACGIAFMHSCRCLHRDLKPANILMADNFLVKISDFGLSRMNSINTEEVKTVCGTPYYLSPERTLQSGYTYASDVWSLGCLLYELTAGVNPFFGERDNRYSLSNKITEADFPPVPEDHYSYFLLNLIDKILVTEQTERPPASFISEYSEHMVEFFRRYVNF</sequence>
<evidence type="ECO:0000259" key="12">
    <source>
        <dbReference type="PROSITE" id="PS50011"/>
    </source>
</evidence>
<dbReference type="InterPro" id="IPR011009">
    <property type="entry name" value="Kinase-like_dom_sf"/>
</dbReference>
<keyword evidence="6" id="KW-0418">Kinase</keyword>
<dbReference type="PRINTS" id="PR00109">
    <property type="entry name" value="TYRKINASE"/>
</dbReference>
<dbReference type="EC" id="2.7.11.1" evidence="2"/>
<accession>A0A1I7RI94</accession>
<dbReference type="PROSITE" id="PS00108">
    <property type="entry name" value="PROTEIN_KINASE_ST"/>
    <property type="match status" value="1"/>
</dbReference>
<dbReference type="Pfam" id="PF00069">
    <property type="entry name" value="Pkinase"/>
    <property type="match status" value="1"/>
</dbReference>
<reference evidence="13" key="2">
    <citation type="submission" date="2020-09" db="EMBL/GenBank/DDBJ databases">
        <authorList>
            <person name="Kikuchi T."/>
        </authorList>
    </citation>
    <scope>NUCLEOTIDE SEQUENCE</scope>
    <source>
        <strain evidence="13">Ka4C1</strain>
    </source>
</reference>
<dbReference type="OrthoDB" id="248923at2759"/>
<keyword evidence="4" id="KW-0808">Transferase</keyword>
<dbReference type="SMR" id="A0A1I7RI94"/>
<dbReference type="EMBL" id="CAJFCV020000004">
    <property type="protein sequence ID" value="CAG9115068.1"/>
    <property type="molecule type" value="Genomic_DNA"/>
</dbReference>
<dbReference type="Gene3D" id="1.10.510.10">
    <property type="entry name" value="Transferase(Phosphotransferase) domain 1"/>
    <property type="match status" value="1"/>
</dbReference>
<evidence type="ECO:0000256" key="11">
    <source>
        <dbReference type="RuleBase" id="RU000304"/>
    </source>
</evidence>
<proteinExistence type="inferred from homology"/>
<evidence type="ECO:0000313" key="16">
    <source>
        <dbReference type="WBParaSite" id="BXY_0042300.1"/>
    </source>
</evidence>
<reference evidence="16" key="1">
    <citation type="submission" date="2016-11" db="UniProtKB">
        <authorList>
            <consortium name="WormBaseParasite"/>
        </authorList>
    </citation>
    <scope>IDENTIFICATION</scope>
</reference>
<dbReference type="eggNOG" id="KOG0591">
    <property type="taxonomic scope" value="Eukaryota"/>
</dbReference>
<evidence type="ECO:0000313" key="13">
    <source>
        <dbReference type="EMBL" id="CAD5225784.1"/>
    </source>
</evidence>